<proteinExistence type="predicted"/>
<organism evidence="2 3">
    <name type="scientific">Batillaria attramentaria</name>
    <dbReference type="NCBI Taxonomy" id="370345"/>
    <lineage>
        <taxon>Eukaryota</taxon>
        <taxon>Metazoa</taxon>
        <taxon>Spiralia</taxon>
        <taxon>Lophotrochozoa</taxon>
        <taxon>Mollusca</taxon>
        <taxon>Gastropoda</taxon>
        <taxon>Caenogastropoda</taxon>
        <taxon>Sorbeoconcha</taxon>
        <taxon>Cerithioidea</taxon>
        <taxon>Batillariidae</taxon>
        <taxon>Batillaria</taxon>
    </lineage>
</organism>
<name>A0ABD0JUS7_9CAEN</name>
<keyword evidence="3" id="KW-1185">Reference proteome</keyword>
<reference evidence="2 3" key="1">
    <citation type="journal article" date="2023" name="Sci. Data">
        <title>Genome assembly of the Korean intertidal mud-creeper Batillaria attramentaria.</title>
        <authorList>
            <person name="Patra A.K."/>
            <person name="Ho P.T."/>
            <person name="Jun S."/>
            <person name="Lee S.J."/>
            <person name="Kim Y."/>
            <person name="Won Y.J."/>
        </authorList>
    </citation>
    <scope>NUCLEOTIDE SEQUENCE [LARGE SCALE GENOMIC DNA]</scope>
    <source>
        <strain evidence="2">Wonlab-2016</strain>
    </source>
</reference>
<dbReference type="Proteomes" id="UP001519460">
    <property type="component" value="Unassembled WGS sequence"/>
</dbReference>
<accession>A0ABD0JUS7</accession>
<dbReference type="EMBL" id="JACVVK020000326">
    <property type="protein sequence ID" value="KAK7478434.1"/>
    <property type="molecule type" value="Genomic_DNA"/>
</dbReference>
<comment type="caution">
    <text evidence="2">The sequence shown here is derived from an EMBL/GenBank/DDBJ whole genome shotgun (WGS) entry which is preliminary data.</text>
</comment>
<evidence type="ECO:0000313" key="2">
    <source>
        <dbReference type="EMBL" id="KAK7478434.1"/>
    </source>
</evidence>
<sequence length="173" mass="18421">MGNVYRNHSQSMDAHDVGAYKLSGDRKSPLSATKIYRTIIQCAFENNPSSARRSPRTRSVPTSASRDGSPRKVILSSLSLSLFASQVILVQGLTDGGPRFLPLSAPRSLLSAPASPTKMNCMMKGARSSTGDKSAPTTSYGQTTLLRGLVSGDAPMAGRGPPLSLRDLMLRLI</sequence>
<gene>
    <name evidence="2" type="ORF">BaRGS_00030359</name>
</gene>
<evidence type="ECO:0000313" key="3">
    <source>
        <dbReference type="Proteomes" id="UP001519460"/>
    </source>
</evidence>
<dbReference type="AlphaFoldDB" id="A0ABD0JUS7"/>
<feature type="region of interest" description="Disordered" evidence="1">
    <location>
        <begin position="47"/>
        <end position="69"/>
    </location>
</feature>
<protein>
    <submittedName>
        <fullName evidence="2">Uncharacterized protein</fullName>
    </submittedName>
</protein>
<evidence type="ECO:0000256" key="1">
    <source>
        <dbReference type="SAM" id="MobiDB-lite"/>
    </source>
</evidence>
<feature type="compositionally biased region" description="Low complexity" evidence="1">
    <location>
        <begin position="48"/>
        <end position="66"/>
    </location>
</feature>